<accession>A0A5C3KNJ3</accession>
<sequence>MESQETASQGELLAVARGEAVSAPPLPTQAPRRHLTGIPHYPSFHGGILSGASGVTITSSCLVAQSTSSSHRVNGLKLLKSSIATSALYNSKERFDPPKCDEGTRVELIEELSRWTKDKTTTRRILCMTGPAGSGKSALQQTMVERCAENGSLLAAFFFYSQDARRNDLNAFVPTISYQVAQSIPASKDPIIRTVEEDVVIFDRNIQHQVQRLVVEPIREALSQPGVSPELLPRNIFIDGIDECKGEDDQAFLLRVVQELVLAFSHDDFGLKVCLAGRPEYALRTAVGENGHLKESGLLYHIELSDHDAAPDIRLFLERKLRAIARATTYPLPSTRWPSEEDVQRLVDNASGQFIYPATIVKYLSERRRSPVKQLQMILEWRPGAQHRDKPFAALDALYTDIFVKAGDAYAASKGIDDNLCFIRHIRRLLKISVIVTVPVVEELLSLDPGELEIIFSDLYSVIRSFQIGAAWFSLIFHHKSVHDFLQDSARCGPLFVPSAEISYNLVQLCIAWVRGQQLFDIDKLISEKERGGPHWATFFHVYSIIFVLGTVLKEAVLASNGDQLGHIRTWCSELRASRRLEAYGKAISHQSVGSPAQSPNITDQFLALCHRMDLTSKSRHPEWVGPLRHLQKMSRCVEEGASWEDTESEAESLKFEEEDWGDSDRFSNPETTEVEAIPEAVEPPRDSLGGGGEQATYGDGKKSLRSSLRRSFRVLNNRFRGFIVR</sequence>
<keyword evidence="5" id="KW-1185">Reference proteome</keyword>
<evidence type="ECO:0000313" key="4">
    <source>
        <dbReference type="EMBL" id="TFK21605.1"/>
    </source>
</evidence>
<protein>
    <recommendedName>
        <fullName evidence="3">Nephrocystin 3-like N-terminal domain-containing protein</fullName>
    </recommendedName>
</protein>
<feature type="region of interest" description="Disordered" evidence="2">
    <location>
        <begin position="641"/>
        <end position="703"/>
    </location>
</feature>
<keyword evidence="1" id="KW-0677">Repeat</keyword>
<feature type="domain" description="Nephrocystin 3-like N-terminal" evidence="3">
    <location>
        <begin position="111"/>
        <end position="278"/>
    </location>
</feature>
<dbReference type="Pfam" id="PF24883">
    <property type="entry name" value="NPHP3_N"/>
    <property type="match status" value="1"/>
</dbReference>
<dbReference type="Proteomes" id="UP000307440">
    <property type="component" value="Unassembled WGS sequence"/>
</dbReference>
<name>A0A5C3KNJ3_COPMA</name>
<evidence type="ECO:0000313" key="5">
    <source>
        <dbReference type="Proteomes" id="UP000307440"/>
    </source>
</evidence>
<reference evidence="4 5" key="1">
    <citation type="journal article" date="2019" name="Nat. Ecol. Evol.">
        <title>Megaphylogeny resolves global patterns of mushroom evolution.</title>
        <authorList>
            <person name="Varga T."/>
            <person name="Krizsan K."/>
            <person name="Foldi C."/>
            <person name="Dima B."/>
            <person name="Sanchez-Garcia M."/>
            <person name="Sanchez-Ramirez S."/>
            <person name="Szollosi G.J."/>
            <person name="Szarkandi J.G."/>
            <person name="Papp V."/>
            <person name="Albert L."/>
            <person name="Andreopoulos W."/>
            <person name="Angelini C."/>
            <person name="Antonin V."/>
            <person name="Barry K.W."/>
            <person name="Bougher N.L."/>
            <person name="Buchanan P."/>
            <person name="Buyck B."/>
            <person name="Bense V."/>
            <person name="Catcheside P."/>
            <person name="Chovatia M."/>
            <person name="Cooper J."/>
            <person name="Damon W."/>
            <person name="Desjardin D."/>
            <person name="Finy P."/>
            <person name="Geml J."/>
            <person name="Haridas S."/>
            <person name="Hughes K."/>
            <person name="Justo A."/>
            <person name="Karasinski D."/>
            <person name="Kautmanova I."/>
            <person name="Kiss B."/>
            <person name="Kocsube S."/>
            <person name="Kotiranta H."/>
            <person name="LaButti K.M."/>
            <person name="Lechner B.E."/>
            <person name="Liimatainen K."/>
            <person name="Lipzen A."/>
            <person name="Lukacs Z."/>
            <person name="Mihaltcheva S."/>
            <person name="Morgado L.N."/>
            <person name="Niskanen T."/>
            <person name="Noordeloos M.E."/>
            <person name="Ohm R.A."/>
            <person name="Ortiz-Santana B."/>
            <person name="Ovrebo C."/>
            <person name="Racz N."/>
            <person name="Riley R."/>
            <person name="Savchenko A."/>
            <person name="Shiryaev A."/>
            <person name="Soop K."/>
            <person name="Spirin V."/>
            <person name="Szebenyi C."/>
            <person name="Tomsovsky M."/>
            <person name="Tulloss R.E."/>
            <person name="Uehling J."/>
            <person name="Grigoriev I.V."/>
            <person name="Vagvolgyi C."/>
            <person name="Papp T."/>
            <person name="Martin F.M."/>
            <person name="Miettinen O."/>
            <person name="Hibbett D.S."/>
            <person name="Nagy L.G."/>
        </authorList>
    </citation>
    <scope>NUCLEOTIDE SEQUENCE [LARGE SCALE GENOMIC DNA]</scope>
    <source>
        <strain evidence="4 5">CBS 121175</strain>
    </source>
</reference>
<dbReference type="AlphaFoldDB" id="A0A5C3KNJ3"/>
<dbReference type="SUPFAM" id="SSF52540">
    <property type="entry name" value="P-loop containing nucleoside triphosphate hydrolases"/>
    <property type="match status" value="1"/>
</dbReference>
<gene>
    <name evidence="4" type="ORF">FA15DRAFT_645354</name>
</gene>
<dbReference type="OrthoDB" id="3014077at2759"/>
<evidence type="ECO:0000256" key="1">
    <source>
        <dbReference type="ARBA" id="ARBA00022737"/>
    </source>
</evidence>
<dbReference type="PANTHER" id="PTHR10039">
    <property type="entry name" value="AMELOGENIN"/>
    <property type="match status" value="1"/>
</dbReference>
<organism evidence="4 5">
    <name type="scientific">Coprinopsis marcescibilis</name>
    <name type="common">Agaric fungus</name>
    <name type="synonym">Psathyrella marcescibilis</name>
    <dbReference type="NCBI Taxonomy" id="230819"/>
    <lineage>
        <taxon>Eukaryota</taxon>
        <taxon>Fungi</taxon>
        <taxon>Dikarya</taxon>
        <taxon>Basidiomycota</taxon>
        <taxon>Agaricomycotina</taxon>
        <taxon>Agaricomycetes</taxon>
        <taxon>Agaricomycetidae</taxon>
        <taxon>Agaricales</taxon>
        <taxon>Agaricineae</taxon>
        <taxon>Psathyrellaceae</taxon>
        <taxon>Coprinopsis</taxon>
    </lineage>
</organism>
<proteinExistence type="predicted"/>
<dbReference type="EMBL" id="ML210263">
    <property type="protein sequence ID" value="TFK21605.1"/>
    <property type="molecule type" value="Genomic_DNA"/>
</dbReference>
<dbReference type="PANTHER" id="PTHR10039:SF17">
    <property type="entry name" value="FUNGAL STAND N-TERMINAL GOODBYE DOMAIN-CONTAINING PROTEIN-RELATED"/>
    <property type="match status" value="1"/>
</dbReference>
<feature type="compositionally biased region" description="Low complexity" evidence="2">
    <location>
        <begin position="670"/>
        <end position="681"/>
    </location>
</feature>
<evidence type="ECO:0000256" key="2">
    <source>
        <dbReference type="SAM" id="MobiDB-lite"/>
    </source>
</evidence>
<feature type="compositionally biased region" description="Acidic residues" evidence="2">
    <location>
        <begin position="642"/>
        <end position="662"/>
    </location>
</feature>
<dbReference type="InterPro" id="IPR056884">
    <property type="entry name" value="NPHP3-like_N"/>
</dbReference>
<evidence type="ECO:0000259" key="3">
    <source>
        <dbReference type="Pfam" id="PF24883"/>
    </source>
</evidence>
<dbReference type="InterPro" id="IPR027417">
    <property type="entry name" value="P-loop_NTPase"/>
</dbReference>